<dbReference type="GO" id="GO:0003899">
    <property type="term" value="F:DNA-directed RNA polymerase activity"/>
    <property type="evidence" value="ECO:0007669"/>
    <property type="project" value="InterPro"/>
</dbReference>
<dbReference type="PROSITE" id="PS00466">
    <property type="entry name" value="ZF_TFIIS_1"/>
    <property type="match status" value="1"/>
</dbReference>
<dbReference type="Gene3D" id="2.20.25.10">
    <property type="match status" value="1"/>
</dbReference>
<dbReference type="EMBL" id="FNPC01000003">
    <property type="protein sequence ID" value="SDY08012.1"/>
    <property type="molecule type" value="Genomic_DNA"/>
</dbReference>
<keyword evidence="13" id="KW-0240">DNA-directed RNA polymerase</keyword>
<feature type="binding site" evidence="9">
    <location>
        <position position="7"/>
    </location>
    <ligand>
        <name>Zn(2+)</name>
        <dbReference type="ChEBI" id="CHEBI:29105"/>
        <label>1</label>
    </ligand>
</feature>
<dbReference type="CDD" id="cd10511">
    <property type="entry name" value="Zn-ribbon_TFS"/>
    <property type="match status" value="1"/>
</dbReference>
<name>A0A1H3GXK0_9EURY</name>
<reference evidence="14" key="1">
    <citation type="submission" date="2016-10" db="EMBL/GenBank/DDBJ databases">
        <authorList>
            <person name="Varghese N."/>
            <person name="Submissions S."/>
        </authorList>
    </citation>
    <scope>NUCLEOTIDE SEQUENCE [LARGE SCALE GENOMIC DNA]</scope>
    <source>
        <strain evidence="14">DC30,IBRC 10041,KCTC 4046</strain>
    </source>
</reference>
<keyword evidence="6 8" id="KW-0804">Transcription</keyword>
<feature type="binding site" evidence="9">
    <location>
        <position position="25"/>
    </location>
    <ligand>
        <name>Zn(2+)</name>
        <dbReference type="ChEBI" id="CHEBI:29105"/>
        <label>1</label>
    </ligand>
</feature>
<evidence type="ECO:0000256" key="6">
    <source>
        <dbReference type="ARBA" id="ARBA00023163"/>
    </source>
</evidence>
<feature type="binding site" evidence="9">
    <location>
        <position position="96"/>
    </location>
    <ligand>
        <name>Zn(2+)</name>
        <dbReference type="ChEBI" id="CHEBI:29105"/>
        <label>2</label>
    </ligand>
</feature>
<evidence type="ECO:0000256" key="9">
    <source>
        <dbReference type="PIRSR" id="PIRSR005586-1"/>
    </source>
</evidence>
<dbReference type="SMART" id="SM00440">
    <property type="entry name" value="ZnF_C2C2"/>
    <property type="match status" value="1"/>
</dbReference>
<dbReference type="RefSeq" id="WP_021075143.1">
    <property type="nucleotide sequence ID" value="NZ_FNPC01000003.1"/>
</dbReference>
<feature type="binding site" evidence="9">
    <location>
        <position position="4"/>
    </location>
    <ligand>
        <name>Zn(2+)</name>
        <dbReference type="ChEBI" id="CHEBI:29105"/>
        <label>1</label>
    </ligand>
</feature>
<feature type="zinc finger region" description="C4-type" evidence="10">
    <location>
        <begin position="4"/>
        <end position="25"/>
    </location>
</feature>
<keyword evidence="5" id="KW-0805">Transcription regulation</keyword>
<evidence type="ECO:0000256" key="8">
    <source>
        <dbReference type="PIRNR" id="PIRNR005586"/>
    </source>
</evidence>
<keyword evidence="4 9" id="KW-0862">Zinc</keyword>
<evidence type="ECO:0000256" key="11">
    <source>
        <dbReference type="RuleBase" id="RU003474"/>
    </source>
</evidence>
<feature type="binding site" evidence="9">
    <location>
        <position position="71"/>
    </location>
    <ligand>
        <name>Zn(2+)</name>
        <dbReference type="ChEBI" id="CHEBI:29105"/>
        <label>2</label>
    </ligand>
</feature>
<dbReference type="GeneID" id="43839481"/>
<dbReference type="NCBIfam" id="TIGR01384">
    <property type="entry name" value="TFS_arch"/>
    <property type="match status" value="1"/>
</dbReference>
<evidence type="ECO:0000313" key="14">
    <source>
        <dbReference type="Proteomes" id="UP000199079"/>
    </source>
</evidence>
<dbReference type="PANTHER" id="PTHR11239">
    <property type="entry name" value="DNA-DIRECTED RNA POLYMERASE"/>
    <property type="match status" value="1"/>
</dbReference>
<evidence type="ECO:0000313" key="13">
    <source>
        <dbReference type="EMBL" id="SDY08012.1"/>
    </source>
</evidence>
<accession>A0A1H3GXK0</accession>
<evidence type="ECO:0000256" key="1">
    <source>
        <dbReference type="ARBA" id="ARBA00018272"/>
    </source>
</evidence>
<gene>
    <name evidence="13" type="ORF">SAMN05216564_10335</name>
</gene>
<dbReference type="PROSITE" id="PS01030">
    <property type="entry name" value="RNA_POL_M_15KD"/>
    <property type="match status" value="1"/>
</dbReference>
<evidence type="ECO:0000259" key="12">
    <source>
        <dbReference type="PROSITE" id="PS51133"/>
    </source>
</evidence>
<evidence type="ECO:0000256" key="3">
    <source>
        <dbReference type="ARBA" id="ARBA00022771"/>
    </source>
</evidence>
<protein>
    <recommendedName>
        <fullName evidence="1">Transcription factor S</fullName>
    </recommendedName>
    <alternativeName>
        <fullName evidence="7">Transcription elongation factor IIS/RNA polymerase subunit homolog</fullName>
    </alternativeName>
</protein>
<dbReference type="InterPro" id="IPR012164">
    <property type="entry name" value="Rpa12/Rpb9/Rpc10/TFS"/>
</dbReference>
<dbReference type="InterPro" id="IPR019761">
    <property type="entry name" value="DNA-dir_RNA_pol-M_15_CS"/>
</dbReference>
<dbReference type="OrthoDB" id="72957at2157"/>
<evidence type="ECO:0000256" key="5">
    <source>
        <dbReference type="ARBA" id="ARBA00023015"/>
    </source>
</evidence>
<dbReference type="GO" id="GO:0006355">
    <property type="term" value="P:regulation of DNA-templated transcription"/>
    <property type="evidence" value="ECO:0007669"/>
    <property type="project" value="InterPro"/>
</dbReference>
<feature type="binding site" evidence="9">
    <location>
        <position position="99"/>
    </location>
    <ligand>
        <name>Zn(2+)</name>
        <dbReference type="ChEBI" id="CHEBI:29105"/>
        <label>2</label>
    </ligand>
</feature>
<dbReference type="SMART" id="SM00661">
    <property type="entry name" value="RPOL9"/>
    <property type="match status" value="1"/>
</dbReference>
<evidence type="ECO:0000256" key="4">
    <source>
        <dbReference type="ARBA" id="ARBA00022833"/>
    </source>
</evidence>
<dbReference type="AlphaFoldDB" id="A0A1H3GXK0"/>
<evidence type="ECO:0000256" key="10">
    <source>
        <dbReference type="PIRSR" id="PIRSR005586-2"/>
    </source>
</evidence>
<dbReference type="PIRSF" id="PIRSF005586">
    <property type="entry name" value="RNApol_RpoM"/>
    <property type="match status" value="1"/>
</dbReference>
<feature type="binding site" evidence="9">
    <location>
        <position position="68"/>
    </location>
    <ligand>
        <name>Zn(2+)</name>
        <dbReference type="ChEBI" id="CHEBI:29105"/>
        <label>2</label>
    </ligand>
</feature>
<keyword evidence="2 9" id="KW-0479">Metal-binding</keyword>
<keyword evidence="14" id="KW-1185">Reference proteome</keyword>
<sequence length="108" mass="12271">MEFCDECGSMMKAGEGEDHWVCTACGFEKGRDERKEAAMVTTQGQESSEIVDVSDAEDKGLPTTTVHCPECGNDSAYWYMQQIRAADESETRFFVCTECEHKWREDDH</sequence>
<dbReference type="GO" id="GO:0000428">
    <property type="term" value="C:DNA-directed RNA polymerase complex"/>
    <property type="evidence" value="ECO:0007669"/>
    <property type="project" value="UniProtKB-KW"/>
</dbReference>
<dbReference type="InterPro" id="IPR001222">
    <property type="entry name" value="Znf_TFIIS"/>
</dbReference>
<feature type="domain" description="TFIIS-type" evidence="12">
    <location>
        <begin position="64"/>
        <end position="104"/>
    </location>
</feature>
<dbReference type="Pfam" id="PF01096">
    <property type="entry name" value="Zn_ribbon_TFIIS"/>
    <property type="match status" value="1"/>
</dbReference>
<dbReference type="SUPFAM" id="SSF57783">
    <property type="entry name" value="Zinc beta-ribbon"/>
    <property type="match status" value="1"/>
</dbReference>
<dbReference type="GO" id="GO:0003676">
    <property type="term" value="F:nucleic acid binding"/>
    <property type="evidence" value="ECO:0007669"/>
    <property type="project" value="InterPro"/>
</dbReference>
<comment type="similarity">
    <text evidence="8 11">Belongs to the archaeal rpoM/eukaryotic RPA12/RPB9/RPC11 RNA polymerase family.</text>
</comment>
<dbReference type="InterPro" id="IPR006288">
    <property type="entry name" value="TFS"/>
</dbReference>
<organism evidence="13 14">
    <name type="scientific">Halopenitus persicus</name>
    <dbReference type="NCBI Taxonomy" id="1048396"/>
    <lineage>
        <taxon>Archaea</taxon>
        <taxon>Methanobacteriati</taxon>
        <taxon>Methanobacteriota</taxon>
        <taxon>Stenosarchaea group</taxon>
        <taxon>Halobacteria</taxon>
        <taxon>Halobacteriales</taxon>
        <taxon>Haloferacaceae</taxon>
        <taxon>Halopenitus</taxon>
    </lineage>
</organism>
<feature type="binding site" evidence="9">
    <location>
        <position position="22"/>
    </location>
    <ligand>
        <name>Zn(2+)</name>
        <dbReference type="ChEBI" id="CHEBI:29105"/>
        <label>1</label>
    </ligand>
</feature>
<dbReference type="PROSITE" id="PS51133">
    <property type="entry name" value="ZF_TFIIS_2"/>
    <property type="match status" value="1"/>
</dbReference>
<dbReference type="InterPro" id="IPR001529">
    <property type="entry name" value="Zn_ribbon_RPB9"/>
</dbReference>
<keyword evidence="3 10" id="KW-0863">Zinc-finger</keyword>
<dbReference type="GO" id="GO:0006351">
    <property type="term" value="P:DNA-templated transcription"/>
    <property type="evidence" value="ECO:0007669"/>
    <property type="project" value="InterPro"/>
</dbReference>
<proteinExistence type="inferred from homology"/>
<dbReference type="PANTHER" id="PTHR11239:SF12">
    <property type="entry name" value="DNA-DIRECTED RNA POLYMERASE III SUBUNIT RPC10"/>
    <property type="match status" value="1"/>
</dbReference>
<dbReference type="GO" id="GO:0008270">
    <property type="term" value="F:zinc ion binding"/>
    <property type="evidence" value="ECO:0007669"/>
    <property type="project" value="UniProtKB-KW"/>
</dbReference>
<dbReference type="Proteomes" id="UP000199079">
    <property type="component" value="Unassembled WGS sequence"/>
</dbReference>
<evidence type="ECO:0000256" key="2">
    <source>
        <dbReference type="ARBA" id="ARBA00022723"/>
    </source>
</evidence>
<evidence type="ECO:0000256" key="7">
    <source>
        <dbReference type="ARBA" id="ARBA00032962"/>
    </source>
</evidence>